<feature type="compositionally biased region" description="Low complexity" evidence="1">
    <location>
        <begin position="339"/>
        <end position="363"/>
    </location>
</feature>
<feature type="region of interest" description="Disordered" evidence="1">
    <location>
        <begin position="56"/>
        <end position="90"/>
    </location>
</feature>
<feature type="compositionally biased region" description="Pro residues" evidence="1">
    <location>
        <begin position="364"/>
        <end position="380"/>
    </location>
</feature>
<protein>
    <submittedName>
        <fullName evidence="2">Uncharacterized protein</fullName>
    </submittedName>
</protein>
<dbReference type="GeneID" id="87812014"/>
<dbReference type="EMBL" id="CP086720">
    <property type="protein sequence ID" value="WOO85350.1"/>
    <property type="molecule type" value="Genomic_DNA"/>
</dbReference>
<sequence length="498" mass="53612">MHASATAASRCCCDKVISHCVVPRAAWSPVSQLAPGRLAKRTSELAFELFESPSRGLVRQQQPDNNGTTPSAWASSSSPPTSSSSKPCKPTSAIAALKKLPSTLGPERVALLPRMDVHYRRHEGYHLRVVIPHDDVPRTADLRHVVAALNRSSVHAIQLHQWVAVDEGMAAISAALAQLLDELDLPSLRRLSLPIDRVKTDMRPPFGALVRYLNSNRSFGLTHLRVNIAYRGGPDPEVAELIRAAEVHPTLVHLEANAHNAERVKSAVANALVPSRVILRGLYSLPSVDPVTSLTGEQEASPPSTAVRTPLGTNLASRIKSMFLPMSSPKRVFHRRSSSHSSISSLSSCSSDTSTSASASTSDSPPPSPRLGSLPTPPSSPLAQLPVELVLLILQHTSGDMHALTPQQWNRLFAHAQEPRELVSLARAAKCAIVGDGSSSSSSSSSPTLPRSDMVWVPGRDAGFKLDQQNLQQTVASPVSMADVMDEWMDAAGFRWDK</sequence>
<feature type="compositionally biased region" description="Low complexity" evidence="1">
    <location>
        <begin position="68"/>
        <end position="90"/>
    </location>
</feature>
<dbReference type="AlphaFoldDB" id="A0AAF1BPD4"/>
<dbReference type="RefSeq" id="XP_062631376.1">
    <property type="nucleotide sequence ID" value="XM_062775392.1"/>
</dbReference>
<dbReference type="Proteomes" id="UP000827549">
    <property type="component" value="Chromosome 7"/>
</dbReference>
<evidence type="ECO:0000313" key="2">
    <source>
        <dbReference type="EMBL" id="WOO85350.1"/>
    </source>
</evidence>
<accession>A0AAF1BPD4</accession>
<name>A0AAF1BPD4_9TREE</name>
<reference evidence="2" key="1">
    <citation type="submission" date="2023-10" db="EMBL/GenBank/DDBJ databases">
        <authorList>
            <person name="Noh H."/>
        </authorList>
    </citation>
    <scope>NUCLEOTIDE SEQUENCE</scope>
    <source>
        <strain evidence="2">DUCC4014</strain>
    </source>
</reference>
<evidence type="ECO:0000313" key="3">
    <source>
        <dbReference type="Proteomes" id="UP000827549"/>
    </source>
</evidence>
<proteinExistence type="predicted"/>
<gene>
    <name evidence="2" type="ORF">LOC62_07G008850</name>
</gene>
<organism evidence="2 3">
    <name type="scientific">Vanrija pseudolonga</name>
    <dbReference type="NCBI Taxonomy" id="143232"/>
    <lineage>
        <taxon>Eukaryota</taxon>
        <taxon>Fungi</taxon>
        <taxon>Dikarya</taxon>
        <taxon>Basidiomycota</taxon>
        <taxon>Agaricomycotina</taxon>
        <taxon>Tremellomycetes</taxon>
        <taxon>Trichosporonales</taxon>
        <taxon>Trichosporonaceae</taxon>
        <taxon>Vanrija</taxon>
    </lineage>
</organism>
<keyword evidence="3" id="KW-1185">Reference proteome</keyword>
<feature type="region of interest" description="Disordered" evidence="1">
    <location>
        <begin position="334"/>
        <end position="380"/>
    </location>
</feature>
<evidence type="ECO:0000256" key="1">
    <source>
        <dbReference type="SAM" id="MobiDB-lite"/>
    </source>
</evidence>
<feature type="region of interest" description="Disordered" evidence="1">
    <location>
        <begin position="292"/>
        <end position="311"/>
    </location>
</feature>